<gene>
    <name evidence="2" type="ORF">D9611_012563</name>
</gene>
<accession>A0A8H5ET14</accession>
<reference evidence="2 3" key="1">
    <citation type="journal article" date="2020" name="ISME J.">
        <title>Uncovering the hidden diversity of litter-decomposition mechanisms in mushroom-forming fungi.</title>
        <authorList>
            <person name="Floudas D."/>
            <person name="Bentzer J."/>
            <person name="Ahren D."/>
            <person name="Johansson T."/>
            <person name="Persson P."/>
            <person name="Tunlid A."/>
        </authorList>
    </citation>
    <scope>NUCLEOTIDE SEQUENCE [LARGE SCALE GENOMIC DNA]</scope>
    <source>
        <strain evidence="2 3">CBS 175.51</strain>
    </source>
</reference>
<keyword evidence="1" id="KW-0732">Signal</keyword>
<dbReference type="AlphaFoldDB" id="A0A8H5ET14"/>
<evidence type="ECO:0000256" key="1">
    <source>
        <dbReference type="SAM" id="SignalP"/>
    </source>
</evidence>
<dbReference type="Proteomes" id="UP000541558">
    <property type="component" value="Unassembled WGS sequence"/>
</dbReference>
<comment type="caution">
    <text evidence="2">The sequence shown here is derived from an EMBL/GenBank/DDBJ whole genome shotgun (WGS) entry which is preliminary data.</text>
</comment>
<proteinExistence type="predicted"/>
<protein>
    <submittedName>
        <fullName evidence="2">Uncharacterized protein</fullName>
    </submittedName>
</protein>
<keyword evidence="3" id="KW-1185">Reference proteome</keyword>
<evidence type="ECO:0000313" key="3">
    <source>
        <dbReference type="Proteomes" id="UP000541558"/>
    </source>
</evidence>
<feature type="chain" id="PRO_5034231048" evidence="1">
    <location>
        <begin position="22"/>
        <end position="103"/>
    </location>
</feature>
<evidence type="ECO:0000313" key="2">
    <source>
        <dbReference type="EMBL" id="KAF5311306.1"/>
    </source>
</evidence>
<name>A0A8H5ET14_9AGAR</name>
<dbReference type="OrthoDB" id="10469576at2759"/>
<sequence length="103" mass="11846">MRLPLLAALPVALSLLSFTTAFSTDHEHSLDAREDIDALATRELLTKLSTRDLLDELTERLERRGPRGVVKSYQCTHCKQWILRKDKRRSCPRSPTEGTHEFK</sequence>
<dbReference type="EMBL" id="JAACJK010000227">
    <property type="protein sequence ID" value="KAF5311306.1"/>
    <property type="molecule type" value="Genomic_DNA"/>
</dbReference>
<feature type="signal peptide" evidence="1">
    <location>
        <begin position="1"/>
        <end position="21"/>
    </location>
</feature>
<organism evidence="2 3">
    <name type="scientific">Ephemerocybe angulata</name>
    <dbReference type="NCBI Taxonomy" id="980116"/>
    <lineage>
        <taxon>Eukaryota</taxon>
        <taxon>Fungi</taxon>
        <taxon>Dikarya</taxon>
        <taxon>Basidiomycota</taxon>
        <taxon>Agaricomycotina</taxon>
        <taxon>Agaricomycetes</taxon>
        <taxon>Agaricomycetidae</taxon>
        <taxon>Agaricales</taxon>
        <taxon>Agaricineae</taxon>
        <taxon>Psathyrellaceae</taxon>
        <taxon>Ephemerocybe</taxon>
    </lineage>
</organism>